<dbReference type="GO" id="GO:0005886">
    <property type="term" value="C:plasma membrane"/>
    <property type="evidence" value="ECO:0007669"/>
    <property type="project" value="UniProtKB-SubCell"/>
</dbReference>
<dbReference type="CDD" id="cd12152">
    <property type="entry name" value="F1-ATPase_delta"/>
    <property type="match status" value="1"/>
</dbReference>
<reference evidence="10" key="1">
    <citation type="submission" date="2023-07" db="EMBL/GenBank/DDBJ databases">
        <title>Sequencing the genomes of 1000 actinobacteria strains.</title>
        <authorList>
            <person name="Klenk H.-P."/>
        </authorList>
    </citation>
    <scope>NUCLEOTIDE SEQUENCE</scope>
    <source>
        <strain evidence="10">DSM 13988</strain>
    </source>
</reference>
<keyword evidence="3 8" id="KW-0813">Transport</keyword>
<dbReference type="GO" id="GO:0005524">
    <property type="term" value="F:ATP binding"/>
    <property type="evidence" value="ECO:0007669"/>
    <property type="project" value="UniProtKB-UniRule"/>
</dbReference>
<evidence type="ECO:0000256" key="2">
    <source>
        <dbReference type="ARBA" id="ARBA00005712"/>
    </source>
</evidence>
<dbReference type="SUPFAM" id="SSF51344">
    <property type="entry name" value="Epsilon subunit of F1F0-ATP synthase N-terminal domain"/>
    <property type="match status" value="1"/>
</dbReference>
<comment type="caution">
    <text evidence="10">The sequence shown here is derived from an EMBL/GenBank/DDBJ whole genome shotgun (WGS) entry which is preliminary data.</text>
</comment>
<keyword evidence="7 8" id="KW-0066">ATP synthesis</keyword>
<evidence type="ECO:0000256" key="3">
    <source>
        <dbReference type="ARBA" id="ARBA00022448"/>
    </source>
</evidence>
<dbReference type="EMBL" id="JAVDUI010000001">
    <property type="protein sequence ID" value="MDR6892781.1"/>
    <property type="molecule type" value="Genomic_DNA"/>
</dbReference>
<comment type="similarity">
    <text evidence="2 8">Belongs to the ATPase epsilon chain family.</text>
</comment>
<feature type="domain" description="ATP synthase F1 complex delta/epsilon subunit N-terminal" evidence="9">
    <location>
        <begin position="6"/>
        <end position="85"/>
    </location>
</feature>
<dbReference type="PANTHER" id="PTHR13822:SF10">
    <property type="entry name" value="ATP SYNTHASE EPSILON CHAIN, CHLOROPLASTIC"/>
    <property type="match status" value="1"/>
</dbReference>
<keyword evidence="4 8" id="KW-0406">Ion transport</keyword>
<proteinExistence type="inferred from homology"/>
<gene>
    <name evidence="8" type="primary">atpC</name>
    <name evidence="10" type="ORF">J2S35_001721</name>
</gene>
<dbReference type="InterPro" id="IPR036771">
    <property type="entry name" value="ATPsynth_dsu/esu_N"/>
</dbReference>
<keyword evidence="11" id="KW-1185">Reference proteome</keyword>
<dbReference type="NCBIfam" id="NF009977">
    <property type="entry name" value="PRK13442.1"/>
    <property type="match status" value="1"/>
</dbReference>
<evidence type="ECO:0000313" key="11">
    <source>
        <dbReference type="Proteomes" id="UP001247307"/>
    </source>
</evidence>
<dbReference type="AlphaFoldDB" id="A0AAE3YIR5"/>
<evidence type="ECO:0000313" key="10">
    <source>
        <dbReference type="EMBL" id="MDR6892781.1"/>
    </source>
</evidence>
<dbReference type="PANTHER" id="PTHR13822">
    <property type="entry name" value="ATP SYNTHASE DELTA/EPSILON CHAIN"/>
    <property type="match status" value="1"/>
</dbReference>
<dbReference type="GO" id="GO:0046933">
    <property type="term" value="F:proton-transporting ATP synthase activity, rotational mechanism"/>
    <property type="evidence" value="ECO:0007669"/>
    <property type="project" value="UniProtKB-UniRule"/>
</dbReference>
<organism evidence="10 11">
    <name type="scientific">Falsarthrobacter nasiphocae</name>
    <dbReference type="NCBI Taxonomy" id="189863"/>
    <lineage>
        <taxon>Bacteria</taxon>
        <taxon>Bacillati</taxon>
        <taxon>Actinomycetota</taxon>
        <taxon>Actinomycetes</taxon>
        <taxon>Micrococcales</taxon>
        <taxon>Micrococcaceae</taxon>
        <taxon>Falsarthrobacter</taxon>
    </lineage>
</organism>
<evidence type="ECO:0000256" key="1">
    <source>
        <dbReference type="ARBA" id="ARBA00004202"/>
    </source>
</evidence>
<keyword evidence="6 8" id="KW-0139">CF(1)</keyword>
<name>A0AAE3YIR5_9MICC</name>
<accession>A0AAE3YIR5</accession>
<dbReference type="GO" id="GO:0045259">
    <property type="term" value="C:proton-transporting ATP synthase complex"/>
    <property type="evidence" value="ECO:0007669"/>
    <property type="project" value="UniProtKB-KW"/>
</dbReference>
<dbReference type="InterPro" id="IPR020546">
    <property type="entry name" value="ATP_synth_F1_dsu/esu_N"/>
</dbReference>
<dbReference type="HAMAP" id="MF_00530">
    <property type="entry name" value="ATP_synth_epsil_bac"/>
    <property type="match status" value="1"/>
</dbReference>
<dbReference type="Proteomes" id="UP001247307">
    <property type="component" value="Unassembled WGS sequence"/>
</dbReference>
<comment type="function">
    <text evidence="8">Produces ATP from ADP in the presence of a proton gradient across the membrane.</text>
</comment>
<evidence type="ECO:0000256" key="8">
    <source>
        <dbReference type="HAMAP-Rule" id="MF_00530"/>
    </source>
</evidence>
<protein>
    <recommendedName>
        <fullName evidence="8">ATP synthase epsilon chain</fullName>
    </recommendedName>
    <alternativeName>
        <fullName evidence="8">ATP synthase F1 sector epsilon subunit</fullName>
    </alternativeName>
    <alternativeName>
        <fullName evidence="8">F-ATPase epsilon subunit</fullName>
    </alternativeName>
</protein>
<evidence type="ECO:0000259" key="9">
    <source>
        <dbReference type="Pfam" id="PF02823"/>
    </source>
</evidence>
<dbReference type="Pfam" id="PF02823">
    <property type="entry name" value="ATP-synt_DE_N"/>
    <property type="match status" value="1"/>
</dbReference>
<comment type="subcellular location">
    <subcellularLocation>
        <location evidence="1 8">Cell membrane</location>
        <topology evidence="1 8">Peripheral membrane protein</topology>
    </subcellularLocation>
</comment>
<evidence type="ECO:0000256" key="6">
    <source>
        <dbReference type="ARBA" id="ARBA00023196"/>
    </source>
</evidence>
<keyword evidence="8" id="KW-1003">Cell membrane</keyword>
<keyword evidence="8" id="KW-0375">Hydrogen ion transport</keyword>
<sequence length="102" mass="10211">MAASELHVEIVAPDSQVWSGAASMIRVRTTEGEIGILPGHQPLLAVLGAGELVVAAAGGAREHFHADGGFLSVEGDGGRVIVVADNCTRTEAPAAGPVSVAS</sequence>
<evidence type="ECO:0000256" key="4">
    <source>
        <dbReference type="ARBA" id="ARBA00023065"/>
    </source>
</evidence>
<dbReference type="InterPro" id="IPR001469">
    <property type="entry name" value="ATP_synth_F1_dsu/esu"/>
</dbReference>
<evidence type="ECO:0000256" key="5">
    <source>
        <dbReference type="ARBA" id="ARBA00023136"/>
    </source>
</evidence>
<dbReference type="RefSeq" id="WP_309852347.1">
    <property type="nucleotide sequence ID" value="NZ_BAAAIU010000004.1"/>
</dbReference>
<comment type="subunit">
    <text evidence="8">F-type ATPases have 2 components, CF(1) - the catalytic core - and CF(0) - the membrane proton channel. CF(1) has five subunits: alpha(3), beta(3), gamma(1), delta(1), epsilon(1). CF(0) has three main subunits: a, b and c.</text>
</comment>
<keyword evidence="5 8" id="KW-0472">Membrane</keyword>
<evidence type="ECO:0000256" key="7">
    <source>
        <dbReference type="ARBA" id="ARBA00023310"/>
    </source>
</evidence>
<dbReference type="Gene3D" id="2.60.15.10">
    <property type="entry name" value="F0F1 ATP synthase delta/epsilon subunit, N-terminal"/>
    <property type="match status" value="1"/>
</dbReference>